<reference evidence="1" key="1">
    <citation type="submission" date="2022-03" db="EMBL/GenBank/DDBJ databases">
        <authorList>
            <person name="Martin H S."/>
        </authorList>
    </citation>
    <scope>NUCLEOTIDE SEQUENCE</scope>
</reference>
<accession>A0ABN8IL75</accession>
<name>A0ABN8IL75_9NEOP</name>
<dbReference type="EMBL" id="OW152838">
    <property type="protein sequence ID" value="CAH2058951.1"/>
    <property type="molecule type" value="Genomic_DNA"/>
</dbReference>
<gene>
    <name evidence="1" type="ORF">IPOD504_LOCUS10649</name>
</gene>
<evidence type="ECO:0000313" key="1">
    <source>
        <dbReference type="EMBL" id="CAH2058951.1"/>
    </source>
</evidence>
<evidence type="ECO:0008006" key="3">
    <source>
        <dbReference type="Google" id="ProtNLM"/>
    </source>
</evidence>
<proteinExistence type="predicted"/>
<dbReference type="Proteomes" id="UP000837857">
    <property type="component" value="Chromosome 26"/>
</dbReference>
<sequence>MGSKRLLLRHEEYTISDFSIHKVNVTVPGVTETSIITRPRVERRLARTRECCRKISAALAASVGARQPVKQGVSVAFVSRHATFTICQPTELWRTQYSILDLAGIS</sequence>
<feature type="non-terminal residue" evidence="1">
    <location>
        <position position="106"/>
    </location>
</feature>
<protein>
    <recommendedName>
        <fullName evidence="3">Ribosomal protein S10</fullName>
    </recommendedName>
</protein>
<organism evidence="1 2">
    <name type="scientific">Iphiclides podalirius</name>
    <name type="common">scarce swallowtail</name>
    <dbReference type="NCBI Taxonomy" id="110791"/>
    <lineage>
        <taxon>Eukaryota</taxon>
        <taxon>Metazoa</taxon>
        <taxon>Ecdysozoa</taxon>
        <taxon>Arthropoda</taxon>
        <taxon>Hexapoda</taxon>
        <taxon>Insecta</taxon>
        <taxon>Pterygota</taxon>
        <taxon>Neoptera</taxon>
        <taxon>Endopterygota</taxon>
        <taxon>Lepidoptera</taxon>
        <taxon>Glossata</taxon>
        <taxon>Ditrysia</taxon>
        <taxon>Papilionoidea</taxon>
        <taxon>Papilionidae</taxon>
        <taxon>Papilioninae</taxon>
        <taxon>Iphiclides</taxon>
    </lineage>
</organism>
<evidence type="ECO:0000313" key="2">
    <source>
        <dbReference type="Proteomes" id="UP000837857"/>
    </source>
</evidence>
<keyword evidence="2" id="KW-1185">Reference proteome</keyword>